<gene>
    <name evidence="6" type="ORF">K040078D81_45890</name>
</gene>
<dbReference type="InterPro" id="IPR000595">
    <property type="entry name" value="cNMP-bd_dom"/>
</dbReference>
<evidence type="ECO:0000259" key="4">
    <source>
        <dbReference type="PROSITE" id="PS50042"/>
    </source>
</evidence>
<keyword evidence="3" id="KW-0804">Transcription</keyword>
<dbReference type="PROSITE" id="PS50042">
    <property type="entry name" value="CNMP_BINDING_3"/>
    <property type="match status" value="1"/>
</dbReference>
<dbReference type="SUPFAM" id="SSF51206">
    <property type="entry name" value="cAMP-binding domain-like"/>
    <property type="match status" value="1"/>
</dbReference>
<protein>
    <submittedName>
        <fullName evidence="6">Crp/Fnr family transcriptional regulator</fullName>
    </submittedName>
</protein>
<evidence type="ECO:0000313" key="7">
    <source>
        <dbReference type="Proteomes" id="UP001600943"/>
    </source>
</evidence>
<keyword evidence="1" id="KW-0805">Transcription regulation</keyword>
<dbReference type="InterPro" id="IPR018490">
    <property type="entry name" value="cNMP-bd_dom_sf"/>
</dbReference>
<feature type="domain" description="Cyclic nucleotide-binding" evidence="4">
    <location>
        <begin position="16"/>
        <end position="114"/>
    </location>
</feature>
<comment type="caution">
    <text evidence="6">The sequence shown here is derived from an EMBL/GenBank/DDBJ whole genome shotgun (WGS) entry which is preliminary data.</text>
</comment>
<dbReference type="SUPFAM" id="SSF46785">
    <property type="entry name" value="Winged helix' DNA-binding domain"/>
    <property type="match status" value="1"/>
</dbReference>
<evidence type="ECO:0000259" key="5">
    <source>
        <dbReference type="PROSITE" id="PS51063"/>
    </source>
</evidence>
<dbReference type="EMBL" id="BAABYW010000001">
    <property type="protein sequence ID" value="GAA6410472.1"/>
    <property type="molecule type" value="Genomic_DNA"/>
</dbReference>
<evidence type="ECO:0000256" key="1">
    <source>
        <dbReference type="ARBA" id="ARBA00023015"/>
    </source>
</evidence>
<dbReference type="InterPro" id="IPR014710">
    <property type="entry name" value="RmlC-like_jellyroll"/>
</dbReference>
<dbReference type="Pfam" id="PF13545">
    <property type="entry name" value="HTH_Crp_2"/>
    <property type="match status" value="1"/>
</dbReference>
<organism evidence="6 7">
    <name type="scientific">Blautia hominis</name>
    <dbReference type="NCBI Taxonomy" id="2025493"/>
    <lineage>
        <taxon>Bacteria</taxon>
        <taxon>Bacillati</taxon>
        <taxon>Bacillota</taxon>
        <taxon>Clostridia</taxon>
        <taxon>Lachnospirales</taxon>
        <taxon>Lachnospiraceae</taxon>
        <taxon>Blautia</taxon>
    </lineage>
</organism>
<dbReference type="RefSeq" id="WP_104803119.1">
    <property type="nucleotide sequence ID" value="NZ_BAABYW010000001.1"/>
</dbReference>
<sequence length="225" mass="26390">MGQLENYEKILTRSCLFRQKNKEEIKKLCSLLGGRIQDYGKGQLLLHEGDTVGQLGIVLEGEVRIVRIDMEGNERLFQKLVPSYMLGADVVCTPTRQSPYSAYCSQDAKVWYFDWMPGHEKWEEELERRLMAFIANENVRKFYRIDILSTKSVRMRVLKYLRIQCRKRGSDTVEIPYSREEMANYLCVNRSVLSDELGRMQEEGLITFRKNRFTLCEGVSSYNNR</sequence>
<keyword evidence="7" id="KW-1185">Reference proteome</keyword>
<proteinExistence type="predicted"/>
<dbReference type="CDD" id="cd00038">
    <property type="entry name" value="CAP_ED"/>
    <property type="match status" value="1"/>
</dbReference>
<name>A0ABQ0BG77_9FIRM</name>
<evidence type="ECO:0000313" key="6">
    <source>
        <dbReference type="EMBL" id="GAA6410472.1"/>
    </source>
</evidence>
<keyword evidence="2" id="KW-0238">DNA-binding</keyword>
<dbReference type="Gene3D" id="2.60.120.10">
    <property type="entry name" value="Jelly Rolls"/>
    <property type="match status" value="1"/>
</dbReference>
<evidence type="ECO:0000256" key="3">
    <source>
        <dbReference type="ARBA" id="ARBA00023163"/>
    </source>
</evidence>
<dbReference type="Pfam" id="PF00027">
    <property type="entry name" value="cNMP_binding"/>
    <property type="match status" value="1"/>
</dbReference>
<evidence type="ECO:0000256" key="2">
    <source>
        <dbReference type="ARBA" id="ARBA00023125"/>
    </source>
</evidence>
<dbReference type="PROSITE" id="PS51063">
    <property type="entry name" value="HTH_CRP_2"/>
    <property type="match status" value="1"/>
</dbReference>
<dbReference type="InterPro" id="IPR012318">
    <property type="entry name" value="HTH_CRP"/>
</dbReference>
<dbReference type="InterPro" id="IPR036390">
    <property type="entry name" value="WH_DNA-bd_sf"/>
</dbReference>
<accession>A0ABQ0BG77</accession>
<reference evidence="6 7" key="1">
    <citation type="submission" date="2024-04" db="EMBL/GenBank/DDBJ databases">
        <title>Defined microbial consortia suppress multidrug-resistant proinflammatory Enterobacteriaceae via ecological control.</title>
        <authorList>
            <person name="Furuichi M."/>
            <person name="Kawaguchi T."/>
            <person name="Pust M."/>
            <person name="Yasuma K."/>
            <person name="Plichta D."/>
            <person name="Hasegawa N."/>
            <person name="Ohya T."/>
            <person name="Bhattarai S."/>
            <person name="Sasajima S."/>
            <person name="Aoto Y."/>
            <person name="Tuganbaev T."/>
            <person name="Yaginuma M."/>
            <person name="Ueda M."/>
            <person name="Okahashi N."/>
            <person name="Amafuji K."/>
            <person name="Kiridooshi Y."/>
            <person name="Sugita K."/>
            <person name="Strazar M."/>
            <person name="Skelly A."/>
            <person name="Suda W."/>
            <person name="Hattori M."/>
            <person name="Nakamoto N."/>
            <person name="Caballero S."/>
            <person name="Norman J."/>
            <person name="Olle B."/>
            <person name="Tanoue T."/>
            <person name="Arita M."/>
            <person name="Bucci V."/>
            <person name="Atarashi K."/>
            <person name="Xavier R."/>
            <person name="Honda K."/>
        </authorList>
    </citation>
    <scope>NUCLEOTIDE SEQUENCE [LARGE SCALE GENOMIC DNA]</scope>
    <source>
        <strain evidence="7">k04-0078-D8-1</strain>
    </source>
</reference>
<dbReference type="Proteomes" id="UP001600943">
    <property type="component" value="Unassembled WGS sequence"/>
</dbReference>
<feature type="domain" description="HTH crp-type" evidence="5">
    <location>
        <begin position="151"/>
        <end position="219"/>
    </location>
</feature>